<dbReference type="PANTHER" id="PTHR43427:SF6">
    <property type="entry name" value="CHLORIDE CHANNEL PROTEIN CLC-E"/>
    <property type="match status" value="1"/>
</dbReference>
<feature type="transmembrane region" description="Helical" evidence="10">
    <location>
        <begin position="195"/>
        <end position="219"/>
    </location>
</feature>
<feature type="transmembrane region" description="Helical" evidence="10">
    <location>
        <begin position="303"/>
        <end position="321"/>
    </location>
</feature>
<evidence type="ECO:0000256" key="9">
    <source>
        <dbReference type="ARBA" id="ARBA00023303"/>
    </source>
</evidence>
<dbReference type="InterPro" id="IPR050368">
    <property type="entry name" value="ClC-type_chloride_channel"/>
</dbReference>
<evidence type="ECO:0000256" key="10">
    <source>
        <dbReference type="SAM" id="Phobius"/>
    </source>
</evidence>
<evidence type="ECO:0000256" key="2">
    <source>
        <dbReference type="ARBA" id="ARBA00022448"/>
    </source>
</evidence>
<dbReference type="RefSeq" id="WP_285955587.1">
    <property type="nucleotide sequence ID" value="NZ_JASUZV010000003.1"/>
</dbReference>
<feature type="transmembrane region" description="Helical" evidence="10">
    <location>
        <begin position="375"/>
        <end position="403"/>
    </location>
</feature>
<dbReference type="Pfam" id="PF00654">
    <property type="entry name" value="Voltage_CLC"/>
    <property type="match status" value="1"/>
</dbReference>
<dbReference type="PANTHER" id="PTHR43427">
    <property type="entry name" value="CHLORIDE CHANNEL PROTEIN CLC-E"/>
    <property type="match status" value="1"/>
</dbReference>
<accession>A0ABT7LQX8</accession>
<evidence type="ECO:0000256" key="4">
    <source>
        <dbReference type="ARBA" id="ARBA00022989"/>
    </source>
</evidence>
<dbReference type="SUPFAM" id="SSF81340">
    <property type="entry name" value="Clc chloride channel"/>
    <property type="match status" value="1"/>
</dbReference>
<keyword evidence="4 10" id="KW-1133">Transmembrane helix</keyword>
<proteinExistence type="predicted"/>
<dbReference type="EMBL" id="JASUZV010000003">
    <property type="protein sequence ID" value="MDL5043046.1"/>
    <property type="molecule type" value="Genomic_DNA"/>
</dbReference>
<keyword evidence="12" id="KW-1185">Reference proteome</keyword>
<keyword evidence="2" id="KW-0813">Transport</keyword>
<evidence type="ECO:0000256" key="7">
    <source>
        <dbReference type="ARBA" id="ARBA00023173"/>
    </source>
</evidence>
<feature type="transmembrane region" description="Helical" evidence="10">
    <location>
        <begin position="106"/>
        <end position="128"/>
    </location>
</feature>
<organism evidence="11 12">
    <name type="scientific">Streptococcus raffinosi</name>
    <dbReference type="NCBI Taxonomy" id="3053355"/>
    <lineage>
        <taxon>Bacteria</taxon>
        <taxon>Bacillati</taxon>
        <taxon>Bacillota</taxon>
        <taxon>Bacilli</taxon>
        <taxon>Lactobacillales</taxon>
        <taxon>Streptococcaceae</taxon>
        <taxon>Streptococcus</taxon>
    </lineage>
</organism>
<dbReference type="Gene3D" id="1.10.3080.10">
    <property type="entry name" value="Clc chloride channel"/>
    <property type="match status" value="1"/>
</dbReference>
<feature type="transmembrane region" description="Helical" evidence="10">
    <location>
        <begin position="264"/>
        <end position="283"/>
    </location>
</feature>
<feature type="transmembrane region" description="Helical" evidence="10">
    <location>
        <begin position="20"/>
        <end position="40"/>
    </location>
</feature>
<feature type="transmembrane region" description="Helical" evidence="10">
    <location>
        <begin position="333"/>
        <end position="355"/>
    </location>
</feature>
<keyword evidence="7" id="KW-0869">Chloride channel</keyword>
<keyword evidence="9" id="KW-0407">Ion channel</keyword>
<feature type="transmembrane region" description="Helical" evidence="10">
    <location>
        <begin position="64"/>
        <end position="85"/>
    </location>
</feature>
<dbReference type="Proteomes" id="UP001529255">
    <property type="component" value="Unassembled WGS sequence"/>
</dbReference>
<dbReference type="PRINTS" id="PR00762">
    <property type="entry name" value="CLCHANNEL"/>
</dbReference>
<reference evidence="11 12" key="1">
    <citation type="submission" date="2023-06" db="EMBL/GenBank/DDBJ databases">
        <title>A potential novel species of Streptococcus isolated from human milk sample.</title>
        <authorList>
            <person name="Nguyen H.V."/>
            <person name="Trinh A.T.V."/>
            <person name="Hoang A.T.L."/>
            <person name="Bui L.N.H."/>
            <person name="Tran Q.T.L."/>
            <person name="Trinh T."/>
        </authorList>
    </citation>
    <scope>NUCLEOTIDE SEQUENCE [LARGE SCALE GENOMIC DNA]</scope>
    <source>
        <strain evidence="11 12">VTCC 12812</strain>
    </source>
</reference>
<evidence type="ECO:0000256" key="5">
    <source>
        <dbReference type="ARBA" id="ARBA00023065"/>
    </source>
</evidence>
<feature type="transmembrane region" description="Helical" evidence="10">
    <location>
        <begin position="231"/>
        <end position="252"/>
    </location>
</feature>
<protein>
    <submittedName>
        <fullName evidence="11">Chloride channel protein</fullName>
    </submittedName>
</protein>
<sequence>MIFREIKRLRLLPKSLKLSLAVFGTGIASGLVGIFCHYLLEFIQVLAFGEDKGDLLLQFQSVSAFRRFLVLLIVGFLASLFWYFLQRRVSLLSISKAKQLVGKRSPNFLGQSLHALVQVAIVAAGASIGKEGAPRELGALFGGSLSKGLRLDISDRQLLIAGGAGAGLASVYQVPFASALFVLETLGVSWKLKNIVIILVTTYVSAYCARPIVGGQALYLVDKVTIDSSSFMQAIILTVFVTPLAMMFGYLTKKASGHRITDKKILWTLPFAFMILGGLSAYLPIFMGNGQVLAQWLFSGNSSAYLPVILIIKCLLVCLLLRSGAYGGTLTPSFTLGVGAGYLITGLFGNFGLSLSPNLGMLLGATIFLGTTLNAPLTGISLVVGFTGTGGVIVLPLLLASLLSRIINNKWKEKV</sequence>
<comment type="caution">
    <text evidence="11">The sequence shown here is derived from an EMBL/GenBank/DDBJ whole genome shotgun (WGS) entry which is preliminary data.</text>
</comment>
<keyword evidence="8" id="KW-0868">Chloride</keyword>
<evidence type="ECO:0000256" key="8">
    <source>
        <dbReference type="ARBA" id="ARBA00023214"/>
    </source>
</evidence>
<evidence type="ECO:0000313" key="12">
    <source>
        <dbReference type="Proteomes" id="UP001529255"/>
    </source>
</evidence>
<dbReference type="InterPro" id="IPR001807">
    <property type="entry name" value="ClC"/>
</dbReference>
<evidence type="ECO:0000256" key="6">
    <source>
        <dbReference type="ARBA" id="ARBA00023136"/>
    </source>
</evidence>
<keyword evidence="5" id="KW-0406">Ion transport</keyword>
<name>A0ABT7LQX8_9STRE</name>
<keyword evidence="3 10" id="KW-0812">Transmembrane</keyword>
<feature type="transmembrane region" description="Helical" evidence="10">
    <location>
        <begin position="158"/>
        <end position="183"/>
    </location>
</feature>
<comment type="subcellular location">
    <subcellularLocation>
        <location evidence="1">Membrane</location>
        <topology evidence="1">Multi-pass membrane protein</topology>
    </subcellularLocation>
</comment>
<gene>
    <name evidence="11" type="ORF">QRD39_02840</name>
</gene>
<evidence type="ECO:0000256" key="1">
    <source>
        <dbReference type="ARBA" id="ARBA00004141"/>
    </source>
</evidence>
<evidence type="ECO:0000313" key="11">
    <source>
        <dbReference type="EMBL" id="MDL5043046.1"/>
    </source>
</evidence>
<dbReference type="InterPro" id="IPR014743">
    <property type="entry name" value="Cl-channel_core"/>
</dbReference>
<keyword evidence="6 10" id="KW-0472">Membrane</keyword>
<evidence type="ECO:0000256" key="3">
    <source>
        <dbReference type="ARBA" id="ARBA00022692"/>
    </source>
</evidence>